<dbReference type="EMBL" id="UINC01027451">
    <property type="protein sequence ID" value="SVB06714.1"/>
    <property type="molecule type" value="Genomic_DNA"/>
</dbReference>
<dbReference type="Pfam" id="PF05977">
    <property type="entry name" value="MFS_3"/>
    <property type="match status" value="1"/>
</dbReference>
<feature type="transmembrane region" description="Helical" evidence="8">
    <location>
        <begin position="110"/>
        <end position="131"/>
    </location>
</feature>
<keyword evidence="3" id="KW-1003">Cell membrane</keyword>
<protein>
    <recommendedName>
        <fullName evidence="9">Major facilitator superfamily (MFS) profile domain-containing protein</fullName>
    </recommendedName>
</protein>
<dbReference type="GO" id="GO:0022857">
    <property type="term" value="F:transmembrane transporter activity"/>
    <property type="evidence" value="ECO:0007669"/>
    <property type="project" value="InterPro"/>
</dbReference>
<evidence type="ECO:0000256" key="6">
    <source>
        <dbReference type="ARBA" id="ARBA00023136"/>
    </source>
</evidence>
<feature type="transmembrane region" description="Helical" evidence="8">
    <location>
        <begin position="137"/>
        <end position="155"/>
    </location>
</feature>
<evidence type="ECO:0000256" key="8">
    <source>
        <dbReference type="SAM" id="Phobius"/>
    </source>
</evidence>
<feature type="transmembrane region" description="Helical" evidence="8">
    <location>
        <begin position="48"/>
        <end position="66"/>
    </location>
</feature>
<dbReference type="CDD" id="cd06173">
    <property type="entry name" value="MFS_MefA_like"/>
    <property type="match status" value="1"/>
</dbReference>
<evidence type="ECO:0000313" key="10">
    <source>
        <dbReference type="EMBL" id="SVB06714.1"/>
    </source>
</evidence>
<dbReference type="Gene3D" id="1.20.1250.20">
    <property type="entry name" value="MFS general substrate transporter like domains"/>
    <property type="match status" value="1"/>
</dbReference>
<feature type="transmembrane region" description="Helical" evidence="8">
    <location>
        <begin position="78"/>
        <end position="98"/>
    </location>
</feature>
<dbReference type="InterPro" id="IPR036259">
    <property type="entry name" value="MFS_trans_sf"/>
</dbReference>
<evidence type="ECO:0000256" key="1">
    <source>
        <dbReference type="ARBA" id="ARBA00004651"/>
    </source>
</evidence>
<feature type="domain" description="Major facilitator superfamily (MFS) profile" evidence="9">
    <location>
        <begin position="44"/>
        <end position="225"/>
    </location>
</feature>
<evidence type="ECO:0000256" key="4">
    <source>
        <dbReference type="ARBA" id="ARBA00022692"/>
    </source>
</evidence>
<reference evidence="10" key="1">
    <citation type="submission" date="2018-05" db="EMBL/GenBank/DDBJ databases">
        <authorList>
            <person name="Lanie J.A."/>
            <person name="Ng W.-L."/>
            <person name="Kazmierczak K.M."/>
            <person name="Andrzejewski T.M."/>
            <person name="Davidsen T.M."/>
            <person name="Wayne K.J."/>
            <person name="Tettelin H."/>
            <person name="Glass J.I."/>
            <person name="Rusch D."/>
            <person name="Podicherti R."/>
            <person name="Tsui H.-C.T."/>
            <person name="Winkler M.E."/>
        </authorList>
    </citation>
    <scope>NUCLEOTIDE SEQUENCE</scope>
</reference>
<keyword evidence="6 8" id="KW-0472">Membrane</keyword>
<feature type="region of interest" description="Disordered" evidence="7">
    <location>
        <begin position="1"/>
        <end position="21"/>
    </location>
</feature>
<dbReference type="InterPro" id="IPR010290">
    <property type="entry name" value="TM_effector"/>
</dbReference>
<dbReference type="AlphaFoldDB" id="A0A382AZB6"/>
<accession>A0A382AZB6</accession>
<dbReference type="PROSITE" id="PS50850">
    <property type="entry name" value="MFS"/>
    <property type="match status" value="1"/>
</dbReference>
<proteinExistence type="predicted"/>
<sequence length="225" mass="23651">MRQAKFSVAPTDTSSDGADSSAPFGLRNRAIAAVSRTVDSLKHPGYRYIWGASMLGMGGFQMQTIARTVFVDDLTGSAFITGIVAMGFAPSMLIMSLFGGVAGDRLERRLVIQISQVASAVLALVIAVLIAVDAIHWVHLFFASLLQGMTFAFQMPARQAILPRLVGKENITNAVALNSAGMGVMTIIAPGIAGVLYGFAGPESVYFAVAGISALAVVLTSRLPR</sequence>
<keyword evidence="2" id="KW-0813">Transport</keyword>
<gene>
    <name evidence="10" type="ORF">METZ01_LOCUS159568</name>
</gene>
<feature type="transmembrane region" description="Helical" evidence="8">
    <location>
        <begin position="175"/>
        <end position="199"/>
    </location>
</feature>
<evidence type="ECO:0000259" key="9">
    <source>
        <dbReference type="PROSITE" id="PS50850"/>
    </source>
</evidence>
<dbReference type="SUPFAM" id="SSF103473">
    <property type="entry name" value="MFS general substrate transporter"/>
    <property type="match status" value="1"/>
</dbReference>
<feature type="compositionally biased region" description="Low complexity" evidence="7">
    <location>
        <begin position="9"/>
        <end position="21"/>
    </location>
</feature>
<evidence type="ECO:0000256" key="3">
    <source>
        <dbReference type="ARBA" id="ARBA00022475"/>
    </source>
</evidence>
<comment type="subcellular location">
    <subcellularLocation>
        <location evidence="1">Cell membrane</location>
        <topology evidence="1">Multi-pass membrane protein</topology>
    </subcellularLocation>
</comment>
<feature type="transmembrane region" description="Helical" evidence="8">
    <location>
        <begin position="205"/>
        <end position="223"/>
    </location>
</feature>
<keyword evidence="5 8" id="KW-1133">Transmembrane helix</keyword>
<evidence type="ECO:0000256" key="7">
    <source>
        <dbReference type="SAM" id="MobiDB-lite"/>
    </source>
</evidence>
<dbReference type="PANTHER" id="PTHR23513">
    <property type="entry name" value="INTEGRAL MEMBRANE EFFLUX PROTEIN-RELATED"/>
    <property type="match status" value="1"/>
</dbReference>
<name>A0A382AZB6_9ZZZZ</name>
<evidence type="ECO:0000256" key="2">
    <source>
        <dbReference type="ARBA" id="ARBA00022448"/>
    </source>
</evidence>
<dbReference type="InterPro" id="IPR020846">
    <property type="entry name" value="MFS_dom"/>
</dbReference>
<feature type="non-terminal residue" evidence="10">
    <location>
        <position position="225"/>
    </location>
</feature>
<dbReference type="GO" id="GO:0005886">
    <property type="term" value="C:plasma membrane"/>
    <property type="evidence" value="ECO:0007669"/>
    <property type="project" value="UniProtKB-SubCell"/>
</dbReference>
<keyword evidence="4 8" id="KW-0812">Transmembrane</keyword>
<dbReference type="PANTHER" id="PTHR23513:SF6">
    <property type="entry name" value="MAJOR FACILITATOR SUPERFAMILY ASSOCIATED DOMAIN-CONTAINING PROTEIN"/>
    <property type="match status" value="1"/>
</dbReference>
<evidence type="ECO:0000256" key="5">
    <source>
        <dbReference type="ARBA" id="ARBA00022989"/>
    </source>
</evidence>
<organism evidence="10">
    <name type="scientific">marine metagenome</name>
    <dbReference type="NCBI Taxonomy" id="408172"/>
    <lineage>
        <taxon>unclassified sequences</taxon>
        <taxon>metagenomes</taxon>
        <taxon>ecological metagenomes</taxon>
    </lineage>
</organism>